<dbReference type="InterPro" id="IPR006468">
    <property type="entry name" value="NarG"/>
</dbReference>
<evidence type="ECO:0000256" key="12">
    <source>
        <dbReference type="ARBA" id="ARBA00023002"/>
    </source>
</evidence>
<keyword evidence="9" id="KW-0500">Molybdenum</keyword>
<evidence type="ECO:0000256" key="7">
    <source>
        <dbReference type="ARBA" id="ARBA00022475"/>
    </source>
</evidence>
<comment type="cofactor">
    <cofactor evidence="1">
        <name>Mo-bis(molybdopterin guanine dinucleotide)</name>
        <dbReference type="ChEBI" id="CHEBI:60539"/>
    </cofactor>
</comment>
<name>A0A1H9U2B1_9ACTN</name>
<keyword evidence="8" id="KW-0004">4Fe-4S</keyword>
<evidence type="ECO:0000313" key="21">
    <source>
        <dbReference type="Proteomes" id="UP000198815"/>
    </source>
</evidence>
<keyword evidence="16" id="KW-0472">Membrane</keyword>
<evidence type="ECO:0000256" key="13">
    <source>
        <dbReference type="ARBA" id="ARBA00023004"/>
    </source>
</evidence>
<comment type="similarity">
    <text evidence="4">Belongs to the prokaryotic molybdopterin-containing oxidoreductase family.</text>
</comment>
<reference evidence="20 21" key="1">
    <citation type="submission" date="2016-10" db="EMBL/GenBank/DDBJ databases">
        <authorList>
            <person name="de Groot N.N."/>
        </authorList>
    </citation>
    <scope>NUCLEOTIDE SEQUENCE [LARGE SCALE GENOMIC DNA]</scope>
    <source>
        <strain evidence="20 21">DSM 16859</strain>
    </source>
</reference>
<evidence type="ECO:0000256" key="1">
    <source>
        <dbReference type="ARBA" id="ARBA00001942"/>
    </source>
</evidence>
<dbReference type="GO" id="GO:0051539">
    <property type="term" value="F:4 iron, 4 sulfur cluster binding"/>
    <property type="evidence" value="ECO:0007669"/>
    <property type="project" value="UniProtKB-KW"/>
</dbReference>
<keyword evidence="10" id="KW-0479">Metal-binding</keyword>
<feature type="region of interest" description="Disordered" evidence="18">
    <location>
        <begin position="1"/>
        <end position="31"/>
    </location>
</feature>
<evidence type="ECO:0000256" key="3">
    <source>
        <dbReference type="ARBA" id="ARBA00004202"/>
    </source>
</evidence>
<dbReference type="GO" id="GO:0005886">
    <property type="term" value="C:plasma membrane"/>
    <property type="evidence" value="ECO:0007669"/>
    <property type="project" value="UniProtKB-SubCell"/>
</dbReference>
<keyword evidence="11" id="KW-0249">Electron transport</keyword>
<evidence type="ECO:0000256" key="16">
    <source>
        <dbReference type="ARBA" id="ARBA00023136"/>
    </source>
</evidence>
<dbReference type="GO" id="GO:0009325">
    <property type="term" value="C:nitrate reductase complex"/>
    <property type="evidence" value="ECO:0007669"/>
    <property type="project" value="InterPro"/>
</dbReference>
<comment type="subcellular location">
    <subcellularLocation>
        <location evidence="3">Cell membrane</location>
        <topology evidence="3">Peripheral membrane protein</topology>
    </subcellularLocation>
</comment>
<dbReference type="InterPro" id="IPR006655">
    <property type="entry name" value="Mopterin_OxRdtase_prok_CS"/>
</dbReference>
<feature type="domain" description="4Fe-4S Mo/W bis-MGD-type" evidence="19">
    <location>
        <begin position="75"/>
        <end position="139"/>
    </location>
</feature>
<evidence type="ECO:0000256" key="14">
    <source>
        <dbReference type="ARBA" id="ARBA00023014"/>
    </source>
</evidence>
<dbReference type="Proteomes" id="UP000198815">
    <property type="component" value="Unassembled WGS sequence"/>
</dbReference>
<evidence type="ECO:0000313" key="20">
    <source>
        <dbReference type="EMBL" id="SES03378.1"/>
    </source>
</evidence>
<dbReference type="InterPro" id="IPR006656">
    <property type="entry name" value="Mopterin_OxRdtase"/>
</dbReference>
<dbReference type="Pfam" id="PF00384">
    <property type="entry name" value="Molybdopterin"/>
    <property type="match status" value="1"/>
</dbReference>
<dbReference type="Pfam" id="PF01568">
    <property type="entry name" value="Molydop_binding"/>
    <property type="match status" value="1"/>
</dbReference>
<keyword evidence="12" id="KW-0560">Oxidoreductase</keyword>
<dbReference type="EMBL" id="FOGZ01000035">
    <property type="protein sequence ID" value="SES03378.1"/>
    <property type="molecule type" value="Genomic_DNA"/>
</dbReference>
<proteinExistence type="inferred from homology"/>
<dbReference type="GO" id="GO:0046872">
    <property type="term" value="F:metal ion binding"/>
    <property type="evidence" value="ECO:0007669"/>
    <property type="project" value="UniProtKB-KW"/>
</dbReference>
<evidence type="ECO:0000256" key="4">
    <source>
        <dbReference type="ARBA" id="ARBA00010312"/>
    </source>
</evidence>
<dbReference type="NCBIfam" id="TIGR01580">
    <property type="entry name" value="narG"/>
    <property type="match status" value="1"/>
</dbReference>
<dbReference type="InterPro" id="IPR027467">
    <property type="entry name" value="MopterinOxRdtase_cofactor_BS"/>
</dbReference>
<accession>A0A1H9U2B1</accession>
<organism evidence="20 21">
    <name type="scientific">Propionibacterium cyclohexanicum</name>
    <dbReference type="NCBI Taxonomy" id="64702"/>
    <lineage>
        <taxon>Bacteria</taxon>
        <taxon>Bacillati</taxon>
        <taxon>Actinomycetota</taxon>
        <taxon>Actinomycetes</taxon>
        <taxon>Propionibacteriales</taxon>
        <taxon>Propionibacteriaceae</taxon>
        <taxon>Propionibacterium</taxon>
    </lineage>
</organism>
<dbReference type="Gene3D" id="3.40.50.12440">
    <property type="match status" value="1"/>
</dbReference>
<comment type="catalytic activity">
    <reaction evidence="17">
        <text>nitrate + a quinol = a quinone + nitrite + H2O</text>
        <dbReference type="Rhea" id="RHEA:56144"/>
        <dbReference type="ChEBI" id="CHEBI:15377"/>
        <dbReference type="ChEBI" id="CHEBI:16301"/>
        <dbReference type="ChEBI" id="CHEBI:17632"/>
        <dbReference type="ChEBI" id="CHEBI:24646"/>
        <dbReference type="ChEBI" id="CHEBI:132124"/>
        <dbReference type="EC" id="1.7.5.1"/>
    </reaction>
</comment>
<dbReference type="GO" id="GO:0042128">
    <property type="term" value="P:nitrate assimilation"/>
    <property type="evidence" value="ECO:0007669"/>
    <property type="project" value="UniProtKB-KW"/>
</dbReference>
<dbReference type="SUPFAM" id="SSF50692">
    <property type="entry name" value="ADC-like"/>
    <property type="match status" value="1"/>
</dbReference>
<evidence type="ECO:0000256" key="11">
    <source>
        <dbReference type="ARBA" id="ARBA00022982"/>
    </source>
</evidence>
<keyword evidence="21" id="KW-1185">Reference proteome</keyword>
<keyword evidence="15" id="KW-0534">Nitrate assimilation</keyword>
<dbReference type="GO" id="GO:0043546">
    <property type="term" value="F:molybdopterin cofactor binding"/>
    <property type="evidence" value="ECO:0007669"/>
    <property type="project" value="InterPro"/>
</dbReference>
<evidence type="ECO:0000256" key="5">
    <source>
        <dbReference type="ARBA" id="ARBA00012500"/>
    </source>
</evidence>
<dbReference type="PROSITE" id="PS00490">
    <property type="entry name" value="MOLYBDOPTERIN_PROK_2"/>
    <property type="match status" value="1"/>
</dbReference>
<keyword evidence="14" id="KW-0411">Iron-sulfur</keyword>
<evidence type="ECO:0000256" key="10">
    <source>
        <dbReference type="ARBA" id="ARBA00022723"/>
    </source>
</evidence>
<dbReference type="InterPro" id="IPR009010">
    <property type="entry name" value="Asp_de-COase-like_dom_sf"/>
</dbReference>
<dbReference type="OrthoDB" id="9759518at2"/>
<protein>
    <recommendedName>
        <fullName evidence="5">nitrate reductase (quinone)</fullName>
        <ecNumber evidence="5">1.7.5.1</ecNumber>
    </recommendedName>
</protein>
<keyword evidence="7" id="KW-1003">Cell membrane</keyword>
<sequence length="1263" mass="138691">MSDRQTPSQAGTPSPAAGPAQRTGSGSPADAAKGNALFKLGSWMRRGVASEDTRQIFMDGGRKADTFYRQRWNYDKVVRSTHGVNCTGSCSWKIYVKDGIITWESQETDYPSTGPNMPEYEPRGCPRGASFSWYEYSPTRIKHPYVRSALLDLYRDALARLGDPVLAWGEIVEDPVKARAYKSARGRGGMIRTSWEEAAEIIAASYVYTIKRYGPDRVAGFSVIPAMSMISYGAGSRFHELIGAPMLSFYDWFADLPPASPQVFGDQTDVPESGDWFNSQYLIMWGSNVPITRTPDAHFMVEARYHGQKVVVVSPDFADNTKFADDWLRVHPGTDAALAQAMGHVILTEFHVGRREPMFLDYMRRYSDAPFLIELDDQDNADTAKIPGSFLTADKMPAGTTERTENNAFRPLVLDASGSVVDPGGTLADHYGDQGASHWNLDLDGVDPVLSFMDTGDWEPVEVALPRFDLPAQAGQASVGGGVLHRGVPARRINGHLVTTVYDLLLAQYAVTRPGLPGQWPTGYDDATAPGTPAWQEEFTGVAAGAAEKIGREFALNALESGGRSMILMGAGVNHYFHADDIYRTFLALTTMCATQGVNGGGWAHYVGQEKVRPITGWSHYAFALDWARPARQMIGTGWYYLATDQWRYDGLSAESLASPLGPGVFKGKSVADCLVESAKRGWMPSYPTFDRSPLDLGEAAAKSGSSAPDYVVEELRAGRLHFAAEDPDAEENIPRVLADWRTNLLGSNAKGTEFFMKYLLGAQNDISAPELPEGDRPATMAWHDEGRTGKLDMLWTADFRNTSTTLHSDVVLPAATWYEKHDLSSTDMHPFVHSFNAAVDPPWEARTDFETFQTLARLVSKLSVGHLSTATDVVAVPLNHDTPDELNFPGGAVCAVDQLIPGVTMPKIVTVERDYTQIGQKFDTLGPLVDTAGMATKGVVFHPDEEVVKLGEQNGRAPEDAAVGAGRPLLDTDIKAADAVLMLSGTTNGRLATQGFKNLEQRTGGTLADLAEGDEDKTISFIDTRVQPRSVITSPEWSGSEHGGRRYSAFVVNKERSKPWHTLTGRPQFYLEHEWLRDMGEALPIFRPPLDRSVMRGEVALGTTRQGPEGAEVAVRYLTPHNKWSIHSSYYDNPHMLTLGRGGQTIWMSPQDADLIGVRDNEWVEARNGNGIVTARAIVSHRIPQGTVFMYHAQERVVGTPLTESSGKRGGIHNALTRIAIKPTHLAGGHAQFSYAFNYYGPTGSQRDEVTMIRRRSQEVQF</sequence>
<keyword evidence="13" id="KW-0408">Iron</keyword>
<dbReference type="InterPro" id="IPR037943">
    <property type="entry name" value="MopB_CT_Nitrate-R-NarG-like"/>
</dbReference>
<gene>
    <name evidence="20" type="ORF">SAMN05443377_13515</name>
</gene>
<dbReference type="STRING" id="64702.SAMN05443377_13515"/>
<evidence type="ECO:0000256" key="2">
    <source>
        <dbReference type="ARBA" id="ARBA00001966"/>
    </source>
</evidence>
<evidence type="ECO:0000256" key="15">
    <source>
        <dbReference type="ARBA" id="ARBA00023063"/>
    </source>
</evidence>
<evidence type="ECO:0000256" key="8">
    <source>
        <dbReference type="ARBA" id="ARBA00022485"/>
    </source>
</evidence>
<dbReference type="PROSITE" id="PS00551">
    <property type="entry name" value="MOLYBDOPTERIN_PROK_1"/>
    <property type="match status" value="1"/>
</dbReference>
<comment type="cofactor">
    <cofactor evidence="2">
        <name>[4Fe-4S] cluster</name>
        <dbReference type="ChEBI" id="CHEBI:49883"/>
    </cofactor>
</comment>
<evidence type="ECO:0000256" key="17">
    <source>
        <dbReference type="ARBA" id="ARBA00048294"/>
    </source>
</evidence>
<evidence type="ECO:0000256" key="18">
    <source>
        <dbReference type="SAM" id="MobiDB-lite"/>
    </source>
</evidence>
<dbReference type="PANTHER" id="PTHR43105:SF2">
    <property type="entry name" value="RESPIRATORY NITRATE REDUCTASE 2 ALPHA CHAIN"/>
    <property type="match status" value="1"/>
</dbReference>
<dbReference type="SUPFAM" id="SSF53706">
    <property type="entry name" value="Formate dehydrogenase/DMSO reductase, domains 1-3"/>
    <property type="match status" value="1"/>
</dbReference>
<dbReference type="PANTHER" id="PTHR43105">
    <property type="entry name" value="RESPIRATORY NITRATE REDUCTASE"/>
    <property type="match status" value="1"/>
</dbReference>
<dbReference type="EC" id="1.7.5.1" evidence="5"/>
<evidence type="ECO:0000256" key="6">
    <source>
        <dbReference type="ARBA" id="ARBA00022448"/>
    </source>
</evidence>
<dbReference type="CDD" id="cd02776">
    <property type="entry name" value="MopB_CT_Nitrate-R-NarG-like"/>
    <property type="match status" value="1"/>
</dbReference>
<evidence type="ECO:0000259" key="19">
    <source>
        <dbReference type="PROSITE" id="PS51669"/>
    </source>
</evidence>
<dbReference type="SMART" id="SM00926">
    <property type="entry name" value="Molybdop_Fe4S4"/>
    <property type="match status" value="1"/>
</dbReference>
<dbReference type="AlphaFoldDB" id="A0A1H9U2B1"/>
<keyword evidence="6" id="KW-0813">Transport</keyword>
<feature type="compositionally biased region" description="Polar residues" evidence="18">
    <location>
        <begin position="1"/>
        <end position="12"/>
    </location>
</feature>
<dbReference type="GO" id="GO:0160182">
    <property type="term" value="F:nitrate reductase (quinone) activity"/>
    <property type="evidence" value="ECO:0007669"/>
    <property type="project" value="UniProtKB-EC"/>
</dbReference>
<evidence type="ECO:0000256" key="9">
    <source>
        <dbReference type="ARBA" id="ARBA00022505"/>
    </source>
</evidence>
<dbReference type="InterPro" id="IPR006657">
    <property type="entry name" value="MoPterin_dinucl-bd_dom"/>
</dbReference>
<dbReference type="InterPro" id="IPR050123">
    <property type="entry name" value="Prok_molybdopt-oxidoreductase"/>
</dbReference>
<dbReference type="PROSITE" id="PS51669">
    <property type="entry name" value="4FE4S_MOW_BIS_MGD"/>
    <property type="match status" value="1"/>
</dbReference>
<dbReference type="InterPro" id="IPR006963">
    <property type="entry name" value="Mopterin_OxRdtase_4Fe-4S_dom"/>
</dbReference>